<dbReference type="RefSeq" id="WP_085120522.1">
    <property type="nucleotide sequence ID" value="NZ_FWZX01000001.1"/>
</dbReference>
<dbReference type="EMBL" id="FWZX01000001">
    <property type="protein sequence ID" value="SME88965.1"/>
    <property type="molecule type" value="Genomic_DNA"/>
</dbReference>
<gene>
    <name evidence="1" type="ORF">SAMN05428998_101161</name>
</gene>
<dbReference type="AlphaFoldDB" id="A0A1Y6B438"/>
<accession>A0A1Y6B438</accession>
<evidence type="ECO:0000313" key="1">
    <source>
        <dbReference type="EMBL" id="SME88965.1"/>
    </source>
</evidence>
<dbReference type="Proteomes" id="UP000192917">
    <property type="component" value="Unassembled WGS sequence"/>
</dbReference>
<proteinExistence type="predicted"/>
<evidence type="ECO:0000313" key="2">
    <source>
        <dbReference type="Proteomes" id="UP000192917"/>
    </source>
</evidence>
<dbReference type="Pfam" id="PF07310">
    <property type="entry name" value="PAS_5"/>
    <property type="match status" value="1"/>
</dbReference>
<sequence>MAAPPSEAAEAAPDVIAEAELRQLFDYWQARRVGDRLPRRAAIDPIEMGGRLLPYVMLVELLESGTRFFYRLVGTDVAFGVDPTGTVLNDAVPEGGYRKHIVELYCLGAASRNGLYARFGYGTRPLGPHTPTAVSRLFLPIEERDGQPAMMLVGQMWSGPSYRNASLWQVTPERITREALFRLTGAA</sequence>
<name>A0A1Y6B438_9PROT</name>
<protein>
    <submittedName>
        <fullName evidence="1">PAS domain-containing protein</fullName>
    </submittedName>
</protein>
<organism evidence="1 2">
    <name type="scientific">Tistlia consotensis USBA 355</name>
    <dbReference type="NCBI Taxonomy" id="560819"/>
    <lineage>
        <taxon>Bacteria</taxon>
        <taxon>Pseudomonadati</taxon>
        <taxon>Pseudomonadota</taxon>
        <taxon>Alphaproteobacteria</taxon>
        <taxon>Rhodospirillales</taxon>
        <taxon>Rhodovibrionaceae</taxon>
        <taxon>Tistlia</taxon>
    </lineage>
</organism>
<keyword evidence="2" id="KW-1185">Reference proteome</keyword>
<reference evidence="1 2" key="1">
    <citation type="submission" date="2017-04" db="EMBL/GenBank/DDBJ databases">
        <authorList>
            <person name="Afonso C.L."/>
            <person name="Miller P.J."/>
            <person name="Scott M.A."/>
            <person name="Spackman E."/>
            <person name="Goraichik I."/>
            <person name="Dimitrov K.M."/>
            <person name="Suarez D.L."/>
            <person name="Swayne D.E."/>
        </authorList>
    </citation>
    <scope>NUCLEOTIDE SEQUENCE [LARGE SCALE GENOMIC DNA]</scope>
    <source>
        <strain evidence="1 2">USBA 355</strain>
    </source>
</reference>
<dbReference type="InterPro" id="IPR009922">
    <property type="entry name" value="DUF1457"/>
</dbReference>